<feature type="transmembrane region" description="Helical" evidence="12">
    <location>
        <begin position="107"/>
        <end position="128"/>
    </location>
</feature>
<proteinExistence type="inferred from homology"/>
<keyword evidence="3 12" id="KW-0813">Transport</keyword>
<gene>
    <name evidence="13" type="ORF">NIIDNTM18_10340</name>
</gene>
<evidence type="ECO:0000256" key="7">
    <source>
        <dbReference type="ARBA" id="ARBA00022723"/>
    </source>
</evidence>
<feature type="transmembrane region" description="Helical" evidence="12">
    <location>
        <begin position="414"/>
        <end position="435"/>
    </location>
</feature>
<reference evidence="13 14" key="1">
    <citation type="submission" date="2020-07" db="EMBL/GenBank/DDBJ databases">
        <title>Complete genome sequence of Mycolicibacterium litorale like strain isolated from cardiac implantable electronic device infection.</title>
        <authorList>
            <person name="Fukano H."/>
            <person name="Miyama H."/>
            <person name="Hoshino Y."/>
        </authorList>
    </citation>
    <scope>NUCLEOTIDE SEQUENCE [LARGE SCALE GENOMIC DNA]</scope>
    <source>
        <strain evidence="13 14">NIIDNTM18</strain>
    </source>
</reference>
<evidence type="ECO:0000256" key="4">
    <source>
        <dbReference type="ARBA" id="ARBA00022475"/>
    </source>
</evidence>
<keyword evidence="5 12" id="KW-0349">Heme</keyword>
<comment type="similarity">
    <text evidence="2 12">Belongs to the cytochrome ubiquinol oxidase subunit 1 family.</text>
</comment>
<evidence type="ECO:0000256" key="9">
    <source>
        <dbReference type="ARBA" id="ARBA00022989"/>
    </source>
</evidence>
<feature type="transmembrane region" description="Helical" evidence="12">
    <location>
        <begin position="229"/>
        <end position="248"/>
    </location>
</feature>
<dbReference type="RefSeq" id="WP_185294674.1">
    <property type="nucleotide sequence ID" value="NZ_AP023287.1"/>
</dbReference>
<dbReference type="GO" id="GO:0019646">
    <property type="term" value="P:aerobic electron transport chain"/>
    <property type="evidence" value="ECO:0007669"/>
    <property type="project" value="InterPro"/>
</dbReference>
<evidence type="ECO:0000256" key="6">
    <source>
        <dbReference type="ARBA" id="ARBA00022692"/>
    </source>
</evidence>
<keyword evidence="6 12" id="KW-0812">Transmembrane</keyword>
<evidence type="ECO:0000256" key="2">
    <source>
        <dbReference type="ARBA" id="ARBA00009819"/>
    </source>
</evidence>
<dbReference type="PIRSF" id="PIRSF006446">
    <property type="entry name" value="Cyt_quinol_oxidase_1"/>
    <property type="match status" value="1"/>
</dbReference>
<feature type="transmembrane region" description="Helical" evidence="12">
    <location>
        <begin position="30"/>
        <end position="51"/>
    </location>
</feature>
<keyword evidence="8 12" id="KW-0249">Electron transport</keyword>
<dbReference type="GO" id="GO:0016682">
    <property type="term" value="F:oxidoreductase activity, acting on diphenols and related substances as donors, oxygen as acceptor"/>
    <property type="evidence" value="ECO:0007669"/>
    <property type="project" value="TreeGrafter"/>
</dbReference>
<evidence type="ECO:0000313" key="13">
    <source>
        <dbReference type="EMBL" id="BCI51756.1"/>
    </source>
</evidence>
<organism evidence="13 14">
    <name type="scientific">Mycolicibacterium litorale</name>
    <dbReference type="NCBI Taxonomy" id="758802"/>
    <lineage>
        <taxon>Bacteria</taxon>
        <taxon>Bacillati</taxon>
        <taxon>Actinomycetota</taxon>
        <taxon>Actinomycetes</taxon>
        <taxon>Mycobacteriales</taxon>
        <taxon>Mycobacteriaceae</taxon>
        <taxon>Mycolicibacterium</taxon>
    </lineage>
</organism>
<evidence type="ECO:0000256" key="11">
    <source>
        <dbReference type="ARBA" id="ARBA00023136"/>
    </source>
</evidence>
<dbReference type="GO" id="GO:0005886">
    <property type="term" value="C:plasma membrane"/>
    <property type="evidence" value="ECO:0007669"/>
    <property type="project" value="UniProtKB-SubCell"/>
</dbReference>
<dbReference type="EMBL" id="AP023287">
    <property type="protein sequence ID" value="BCI51756.1"/>
    <property type="molecule type" value="Genomic_DNA"/>
</dbReference>
<feature type="transmembrane region" description="Helical" evidence="12">
    <location>
        <begin position="365"/>
        <end position="387"/>
    </location>
</feature>
<feature type="transmembrane region" description="Helical" evidence="12">
    <location>
        <begin position="196"/>
        <end position="217"/>
    </location>
</feature>
<keyword evidence="4 12" id="KW-1003">Cell membrane</keyword>
<evidence type="ECO:0000256" key="8">
    <source>
        <dbReference type="ARBA" id="ARBA00022982"/>
    </source>
</evidence>
<evidence type="ECO:0000256" key="12">
    <source>
        <dbReference type="PIRNR" id="PIRNR006446"/>
    </source>
</evidence>
<dbReference type="AlphaFoldDB" id="A0A6S6P1A8"/>
<dbReference type="Pfam" id="PF01654">
    <property type="entry name" value="Cyt_bd_oxida_I"/>
    <property type="match status" value="1"/>
</dbReference>
<dbReference type="GO" id="GO:0020037">
    <property type="term" value="F:heme binding"/>
    <property type="evidence" value="ECO:0007669"/>
    <property type="project" value="TreeGrafter"/>
</dbReference>
<name>A0A6S6P1A8_9MYCO</name>
<evidence type="ECO:0000256" key="5">
    <source>
        <dbReference type="ARBA" id="ARBA00022617"/>
    </source>
</evidence>
<dbReference type="GO" id="GO:0046872">
    <property type="term" value="F:metal ion binding"/>
    <property type="evidence" value="ECO:0007669"/>
    <property type="project" value="UniProtKB-UniRule"/>
</dbReference>
<dbReference type="PANTHER" id="PTHR30365:SF14">
    <property type="entry name" value="CYTOCHROME BD MENAQUINOL OXIDASE SUBUNIT I-RELATED"/>
    <property type="match status" value="1"/>
</dbReference>
<comment type="subcellular location">
    <subcellularLocation>
        <location evidence="1">Cell membrane</location>
        <topology evidence="1">Multi-pass membrane protein</topology>
    </subcellularLocation>
</comment>
<evidence type="ECO:0000256" key="3">
    <source>
        <dbReference type="ARBA" id="ARBA00022448"/>
    </source>
</evidence>
<keyword evidence="7 12" id="KW-0479">Metal-binding</keyword>
<accession>A0A6S6P1A8</accession>
<keyword evidence="10 12" id="KW-0408">Iron</keyword>
<dbReference type="GO" id="GO:0070069">
    <property type="term" value="C:cytochrome complex"/>
    <property type="evidence" value="ECO:0007669"/>
    <property type="project" value="UniProtKB-UniRule"/>
</dbReference>
<dbReference type="PANTHER" id="PTHR30365">
    <property type="entry name" value="CYTOCHROME D UBIQUINOL OXIDASE"/>
    <property type="match status" value="1"/>
</dbReference>
<protein>
    <submittedName>
        <fullName evidence="13">Cytochrome ubiquinol oxidase subunit I</fullName>
    </submittedName>
</protein>
<evidence type="ECO:0000256" key="10">
    <source>
        <dbReference type="ARBA" id="ARBA00023004"/>
    </source>
</evidence>
<feature type="transmembrane region" description="Helical" evidence="12">
    <location>
        <begin position="72"/>
        <end position="95"/>
    </location>
</feature>
<dbReference type="GO" id="GO:0009055">
    <property type="term" value="F:electron transfer activity"/>
    <property type="evidence" value="ECO:0007669"/>
    <property type="project" value="UniProtKB-UniRule"/>
</dbReference>
<evidence type="ECO:0000256" key="1">
    <source>
        <dbReference type="ARBA" id="ARBA00004651"/>
    </source>
</evidence>
<sequence>MGLTDTLLLFAAEGEPPGLLPARQQMAFSLGWHIVLACFGVAFPTIIFVVHRRGIVRDDPVALGLAQRWAKVSAVLFAIGAVSGTVLSFEMGLLWPGLMGRFGDVLGLPFAFEGLSFFVEAIFLGLYLYGWGRMPPRRHLLMLVPMAVSGVVGTFCVVSVNAWMNNPAGFAIRDGEVVDVNPWRAMFNDAVWLQFAHMWVGAFIVVGMTVAGVYAFGMLRGRTDAHHRLGFTVPFAFASVAAVAQPFIGHVLGMRIHDSQPAKLAAFELAQTTESPAPLRLGGVLIDGKVEWALTIPRLGSIIARNSWDAPVPGLNEIPRNQWPPVNITHLAFQAMVGIGTLLVVVAAVYWVARWRGRDLLGNRWFLWLAVAVGPLAVVALESGWVATEVGRQPWTVYGVLRTVDAASESSGLWWSYIAVLVIYLGMTVGAVVVLRSMARRWRAGETDLPSPYGPPRTESVP</sequence>
<keyword evidence="11 12" id="KW-0472">Membrane</keyword>
<evidence type="ECO:0000313" key="14">
    <source>
        <dbReference type="Proteomes" id="UP000515734"/>
    </source>
</evidence>
<feature type="transmembrane region" description="Helical" evidence="12">
    <location>
        <begin position="331"/>
        <end position="353"/>
    </location>
</feature>
<dbReference type="Proteomes" id="UP000515734">
    <property type="component" value="Chromosome"/>
</dbReference>
<dbReference type="InterPro" id="IPR002585">
    <property type="entry name" value="Cyt-d_ubiquinol_oxidase_su_1"/>
</dbReference>
<keyword evidence="9 12" id="KW-1133">Transmembrane helix</keyword>
<feature type="transmembrane region" description="Helical" evidence="12">
    <location>
        <begin position="140"/>
        <end position="164"/>
    </location>
</feature>